<dbReference type="Proteomes" id="UP001064782">
    <property type="component" value="Unassembled WGS sequence"/>
</dbReference>
<reference evidence="3" key="1">
    <citation type="submission" date="2022-08" db="EMBL/GenBank/DDBJ databases">
        <title>Mycobacterium kiyosense sp. nov., scotochromogenic slow-glowing species isolated from respiratory specimens.</title>
        <authorList>
            <person name="Fukano H."/>
            <person name="Kazumi Y."/>
            <person name="Sakagami N."/>
            <person name="Ato M."/>
            <person name="Mitarai S."/>
            <person name="Hoshino Y."/>
        </authorList>
    </citation>
    <scope>NUCLEOTIDE SEQUENCE</scope>
    <source>
        <strain evidence="3">1413</strain>
        <strain evidence="2">SRL2020-028</strain>
    </source>
</reference>
<sequence length="80" mass="7758">MKKFVVSGVVAVGIAVGLAAAASADPAPNPEPNPFGGAGCADPAACVRPYAGAPAVGDDEMNAQMQDALAALQALPRPGN</sequence>
<gene>
    <name evidence="3" type="ORF">Mkiyose1413_44050</name>
    <name evidence="2" type="ORF">SRL2020028_28890</name>
</gene>
<dbReference type="AlphaFoldDB" id="A0A9P3V176"/>
<accession>A0A9P3V176</accession>
<evidence type="ECO:0000313" key="3">
    <source>
        <dbReference type="EMBL" id="GLD32522.1"/>
    </source>
</evidence>
<name>A0A9P3V176_9MYCO</name>
<comment type="caution">
    <text evidence="3">The sequence shown here is derived from an EMBL/GenBank/DDBJ whole genome shotgun (WGS) entry which is preliminary data.</text>
</comment>
<dbReference type="EMBL" id="BRXE01000030">
    <property type="protein sequence ID" value="GLB83633.1"/>
    <property type="molecule type" value="Genomic_DNA"/>
</dbReference>
<feature type="signal peptide" evidence="1">
    <location>
        <begin position="1"/>
        <end position="21"/>
    </location>
</feature>
<dbReference type="RefSeq" id="WP_236981560.1">
    <property type="nucleotide sequence ID" value="NZ_BRXE01000030.1"/>
</dbReference>
<protein>
    <submittedName>
        <fullName evidence="3">Uncharacterized protein</fullName>
    </submittedName>
</protein>
<dbReference type="GeneID" id="83631671"/>
<feature type="chain" id="PRO_5040214774" evidence="1">
    <location>
        <begin position="22"/>
        <end position="80"/>
    </location>
</feature>
<evidence type="ECO:0000313" key="2">
    <source>
        <dbReference type="EMBL" id="GLB83633.1"/>
    </source>
</evidence>
<proteinExistence type="predicted"/>
<keyword evidence="1" id="KW-0732">Signal</keyword>
<dbReference type="Proteomes" id="UP001165663">
    <property type="component" value="Unassembled WGS sequence"/>
</dbReference>
<dbReference type="EMBL" id="BRZI01000046">
    <property type="protein sequence ID" value="GLD32522.1"/>
    <property type="molecule type" value="Genomic_DNA"/>
</dbReference>
<evidence type="ECO:0000313" key="4">
    <source>
        <dbReference type="Proteomes" id="UP001064782"/>
    </source>
</evidence>
<keyword evidence="4" id="KW-1185">Reference proteome</keyword>
<organism evidence="3 4">
    <name type="scientific">Mycobacterium kiyosense</name>
    <dbReference type="NCBI Taxonomy" id="2871094"/>
    <lineage>
        <taxon>Bacteria</taxon>
        <taxon>Bacillati</taxon>
        <taxon>Actinomycetota</taxon>
        <taxon>Actinomycetes</taxon>
        <taxon>Mycobacteriales</taxon>
        <taxon>Mycobacteriaceae</taxon>
        <taxon>Mycobacterium</taxon>
    </lineage>
</organism>
<evidence type="ECO:0000256" key="1">
    <source>
        <dbReference type="SAM" id="SignalP"/>
    </source>
</evidence>